<accession>A0ABS1TAD5</accession>
<dbReference type="Proteomes" id="UP000632377">
    <property type="component" value="Unassembled WGS sequence"/>
</dbReference>
<keyword evidence="2" id="KW-1185">Reference proteome</keyword>
<dbReference type="InterPro" id="IPR014584">
    <property type="entry name" value="UCP033729"/>
</dbReference>
<dbReference type="PIRSF" id="PIRSF033729">
    <property type="entry name" value="UCP033729"/>
    <property type="match status" value="1"/>
</dbReference>
<reference evidence="1 2" key="1">
    <citation type="submission" date="2021-01" db="EMBL/GenBank/DDBJ databases">
        <title>Genome public.</title>
        <authorList>
            <person name="Liu C."/>
            <person name="Sun Q."/>
        </authorList>
    </citation>
    <scope>NUCLEOTIDE SEQUENCE [LARGE SCALE GENOMIC DNA]</scope>
    <source>
        <strain evidence="1 2">YIM B02515</strain>
    </source>
</reference>
<dbReference type="InterPro" id="IPR029046">
    <property type="entry name" value="LolA/LolB/LppX"/>
</dbReference>
<dbReference type="EMBL" id="JAESWC010000004">
    <property type="protein sequence ID" value="MBL4936313.1"/>
    <property type="molecule type" value="Genomic_DNA"/>
</dbReference>
<gene>
    <name evidence="1" type="ORF">JK636_11130</name>
</gene>
<evidence type="ECO:0000313" key="2">
    <source>
        <dbReference type="Proteomes" id="UP000632377"/>
    </source>
</evidence>
<evidence type="ECO:0000313" key="1">
    <source>
        <dbReference type="EMBL" id="MBL4936313.1"/>
    </source>
</evidence>
<name>A0ABS1TAD5_9CLOT</name>
<protein>
    <submittedName>
        <fullName evidence="1">Outer membrane lipoprotein carrier protein LolA</fullName>
    </submittedName>
</protein>
<proteinExistence type="predicted"/>
<sequence>MRRKILILSIALLTFISILSGCRRAQRDPNEITSFLKDLKSYSTDFTMDIKNDKQVIVHEGKQYYKEGQGYRVELNKDRVFLYKSDKIYVNDVKNNFKYTLDKDFDNIYKITFVEQYINMLSTNEDVKYDYKTIEDKNYQLIELAIPGGTRETSKAVMYVNAKTYLPEWIMVYDENNKERIKITYKNFHCEEELDNKLFNID</sequence>
<keyword evidence="1" id="KW-0449">Lipoprotein</keyword>
<dbReference type="RefSeq" id="WP_202749036.1">
    <property type="nucleotide sequence ID" value="NZ_JAESWC010000004.1"/>
</dbReference>
<dbReference type="PROSITE" id="PS51257">
    <property type="entry name" value="PROKAR_LIPOPROTEIN"/>
    <property type="match status" value="1"/>
</dbReference>
<comment type="caution">
    <text evidence="1">The sequence shown here is derived from an EMBL/GenBank/DDBJ whole genome shotgun (WGS) entry which is preliminary data.</text>
</comment>
<dbReference type="Gene3D" id="2.50.20.10">
    <property type="entry name" value="Lipoprotein localisation LolA/LolB/LppX"/>
    <property type="match status" value="1"/>
</dbReference>
<organism evidence="1 2">
    <name type="scientific">Clostridium rhizosphaerae</name>
    <dbReference type="NCBI Taxonomy" id="2803861"/>
    <lineage>
        <taxon>Bacteria</taxon>
        <taxon>Bacillati</taxon>
        <taxon>Bacillota</taxon>
        <taxon>Clostridia</taxon>
        <taxon>Eubacteriales</taxon>
        <taxon>Clostridiaceae</taxon>
        <taxon>Clostridium</taxon>
    </lineage>
</organism>
<dbReference type="NCBIfam" id="NF041287">
    <property type="entry name" value="lipo_GerS_rel"/>
    <property type="match status" value="1"/>
</dbReference>
<dbReference type="SUPFAM" id="SSF89392">
    <property type="entry name" value="Prokaryotic lipoproteins and lipoprotein localization factors"/>
    <property type="match status" value="1"/>
</dbReference>